<keyword evidence="5" id="KW-1185">Reference proteome</keyword>
<reference evidence="4" key="1">
    <citation type="journal article" date="2014" name="Int. J. Syst. Evol. Microbiol.">
        <title>Complete genome sequence of Corynebacterium casei LMG S-19264T (=DSM 44701T), isolated from a smear-ripened cheese.</title>
        <authorList>
            <consortium name="US DOE Joint Genome Institute (JGI-PGF)"/>
            <person name="Walter F."/>
            <person name="Albersmeier A."/>
            <person name="Kalinowski J."/>
            <person name="Ruckert C."/>
        </authorList>
    </citation>
    <scope>NUCLEOTIDE SEQUENCE</scope>
    <source>
        <strain evidence="4">CGMCC 4.7110</strain>
    </source>
</reference>
<protein>
    <recommendedName>
        <fullName evidence="6">Gram-positive cocci surface proteins LPxTG domain-containing protein</fullName>
    </recommendedName>
</protein>
<evidence type="ECO:0000313" key="4">
    <source>
        <dbReference type="EMBL" id="GGM91055.1"/>
    </source>
</evidence>
<sequence length="352" mass="35959">MSAPAEWRPAAAVRARQSHLSMRMRLSTPLSLCLAAAAALLAPASPATAAPAVAEASCAGADEQGFPLTTRLHDGPSSYEPGGGYGTWYLDLTNITRRTCTDIHPVVVLVDDKRVLKPSQTELEFYDGPATRPVPLTQTDESELVGVFDGTDFPGFTVAPGATVSVKVRLAVTSDAVRNGVTVDAAVVQRQGADGKWVGESNDYRFGIAGEPPPLPSGVAPAAPSDGARTPENPDSPDSPDTSPGTSPGASPGATPTPTPSPDTSARPVTDEAEDAEGAEEAEEAGEAGGAGGAGEAGDARGAWDAEGAWEAGERARELARTGLGLAHGLFTAAVTLLTVGAGAYLLARRRR</sequence>
<feature type="compositionally biased region" description="Low complexity" evidence="1">
    <location>
        <begin position="239"/>
        <end position="254"/>
    </location>
</feature>
<reference evidence="4" key="2">
    <citation type="submission" date="2020-09" db="EMBL/GenBank/DDBJ databases">
        <authorList>
            <person name="Sun Q."/>
            <person name="Zhou Y."/>
        </authorList>
    </citation>
    <scope>NUCLEOTIDE SEQUENCE</scope>
    <source>
        <strain evidence="4">CGMCC 4.7110</strain>
    </source>
</reference>
<evidence type="ECO:0000256" key="2">
    <source>
        <dbReference type="SAM" id="Phobius"/>
    </source>
</evidence>
<feature type="signal peptide" evidence="3">
    <location>
        <begin position="1"/>
        <end position="49"/>
    </location>
</feature>
<feature type="compositionally biased region" description="Acidic residues" evidence="1">
    <location>
        <begin position="271"/>
        <end position="286"/>
    </location>
</feature>
<name>A0A917UHK4_9ACTN</name>
<evidence type="ECO:0008006" key="6">
    <source>
        <dbReference type="Google" id="ProtNLM"/>
    </source>
</evidence>
<keyword evidence="2" id="KW-0472">Membrane</keyword>
<accession>A0A917UHK4</accession>
<feature type="transmembrane region" description="Helical" evidence="2">
    <location>
        <begin position="326"/>
        <end position="348"/>
    </location>
</feature>
<feature type="chain" id="PRO_5037413200" description="Gram-positive cocci surface proteins LPxTG domain-containing protein" evidence="3">
    <location>
        <begin position="50"/>
        <end position="352"/>
    </location>
</feature>
<proteinExistence type="predicted"/>
<dbReference type="Proteomes" id="UP000653411">
    <property type="component" value="Unassembled WGS sequence"/>
</dbReference>
<evidence type="ECO:0000256" key="3">
    <source>
        <dbReference type="SAM" id="SignalP"/>
    </source>
</evidence>
<evidence type="ECO:0000313" key="5">
    <source>
        <dbReference type="Proteomes" id="UP000653411"/>
    </source>
</evidence>
<dbReference type="EMBL" id="BMML01000002">
    <property type="protein sequence ID" value="GGM91055.1"/>
    <property type="molecule type" value="Genomic_DNA"/>
</dbReference>
<evidence type="ECO:0000256" key="1">
    <source>
        <dbReference type="SAM" id="MobiDB-lite"/>
    </source>
</evidence>
<dbReference type="AlphaFoldDB" id="A0A917UHK4"/>
<comment type="caution">
    <text evidence="4">The sequence shown here is derived from an EMBL/GenBank/DDBJ whole genome shotgun (WGS) entry which is preliminary data.</text>
</comment>
<feature type="compositionally biased region" description="Gly residues" evidence="1">
    <location>
        <begin position="287"/>
        <end position="296"/>
    </location>
</feature>
<keyword evidence="2" id="KW-0812">Transmembrane</keyword>
<keyword evidence="2" id="KW-1133">Transmembrane helix</keyword>
<feature type="region of interest" description="Disordered" evidence="1">
    <location>
        <begin position="204"/>
        <end position="305"/>
    </location>
</feature>
<organism evidence="4 5">
    <name type="scientific">Streptomyces fuscichromogenes</name>
    <dbReference type="NCBI Taxonomy" id="1324013"/>
    <lineage>
        <taxon>Bacteria</taxon>
        <taxon>Bacillati</taxon>
        <taxon>Actinomycetota</taxon>
        <taxon>Actinomycetes</taxon>
        <taxon>Kitasatosporales</taxon>
        <taxon>Streptomycetaceae</taxon>
        <taxon>Streptomyces</taxon>
    </lineage>
</organism>
<gene>
    <name evidence="4" type="ORF">GCM10011578_008680</name>
</gene>
<keyword evidence="3" id="KW-0732">Signal</keyword>